<dbReference type="EMBL" id="VSSQ01070081">
    <property type="protein sequence ID" value="MPN21960.1"/>
    <property type="molecule type" value="Genomic_DNA"/>
</dbReference>
<dbReference type="AlphaFoldDB" id="A0A645G7J9"/>
<protein>
    <submittedName>
        <fullName evidence="1">Uncharacterized protein</fullName>
    </submittedName>
</protein>
<organism evidence="1">
    <name type="scientific">bioreactor metagenome</name>
    <dbReference type="NCBI Taxonomy" id="1076179"/>
    <lineage>
        <taxon>unclassified sequences</taxon>
        <taxon>metagenomes</taxon>
        <taxon>ecological metagenomes</taxon>
    </lineage>
</organism>
<reference evidence="1" key="1">
    <citation type="submission" date="2019-08" db="EMBL/GenBank/DDBJ databases">
        <authorList>
            <person name="Kucharzyk K."/>
            <person name="Murdoch R.W."/>
            <person name="Higgins S."/>
            <person name="Loffler F."/>
        </authorList>
    </citation>
    <scope>NUCLEOTIDE SEQUENCE</scope>
</reference>
<proteinExistence type="predicted"/>
<evidence type="ECO:0000313" key="1">
    <source>
        <dbReference type="EMBL" id="MPN21960.1"/>
    </source>
</evidence>
<comment type="caution">
    <text evidence="1">The sequence shown here is derived from an EMBL/GenBank/DDBJ whole genome shotgun (WGS) entry which is preliminary data.</text>
</comment>
<sequence>MLKHHADPGAQRRQAGFGIAYGDAIDNDFPGLERLEPVDTLDQR</sequence>
<accession>A0A645G7J9</accession>
<gene>
    <name evidence="1" type="ORF">SDC9_169342</name>
</gene>
<name>A0A645G7J9_9ZZZZ</name>